<keyword evidence="4" id="KW-1185">Reference proteome</keyword>
<evidence type="ECO:0000259" key="2">
    <source>
        <dbReference type="Pfam" id="PF01757"/>
    </source>
</evidence>
<feature type="transmembrane region" description="Helical" evidence="1">
    <location>
        <begin position="213"/>
        <end position="234"/>
    </location>
</feature>
<evidence type="ECO:0000313" key="3">
    <source>
        <dbReference type="EMBL" id="UTY38610.1"/>
    </source>
</evidence>
<feature type="transmembrane region" description="Helical" evidence="1">
    <location>
        <begin position="301"/>
        <end position="323"/>
    </location>
</feature>
<dbReference type="EMBL" id="CP101620">
    <property type="protein sequence ID" value="UTY38610.1"/>
    <property type="molecule type" value="Genomic_DNA"/>
</dbReference>
<feature type="transmembrane region" description="Helical" evidence="1">
    <location>
        <begin position="45"/>
        <end position="64"/>
    </location>
</feature>
<feature type="transmembrane region" description="Helical" evidence="1">
    <location>
        <begin position="142"/>
        <end position="163"/>
    </location>
</feature>
<dbReference type="GO" id="GO:0016746">
    <property type="term" value="F:acyltransferase activity"/>
    <property type="evidence" value="ECO:0007669"/>
    <property type="project" value="UniProtKB-KW"/>
</dbReference>
<evidence type="ECO:0000313" key="4">
    <source>
        <dbReference type="Proteomes" id="UP001060112"/>
    </source>
</evidence>
<sequence length="333" mass="38998">MKKGYPVIDFLRVIAAIFVIAIHIYPFASISPFLDFICTRVVGRIAAPFFFMVISFFLFQYGYPTYKHIKKTILSLLKWYGYAIMIYIPLMLYNHYFTQPHLYLEVIKDLFIDGTFYHLWYFPAVIVGLIIVLLLKKGLVLLAWGIVVILYIVGLMGDSYYGMIVHIPALQTFYDYLFVYMDYTRNGLFFAPMFLMLGSVISEEYSIHQKTFIFTGCISFVCMFIESLLLHTMTSIRHDAMYVFLPVVCFCLFYLCIQYQGNRHPLCQKLSLYVYIFHPLMIVVVRMIGKFTHLMVFVDNNFIQFLLVVCGSFGVAYMIVYLLERKNGYGRKV</sequence>
<keyword evidence="1" id="KW-0812">Transmembrane</keyword>
<feature type="transmembrane region" description="Helical" evidence="1">
    <location>
        <begin position="7"/>
        <end position="25"/>
    </location>
</feature>
<feature type="transmembrane region" description="Helical" evidence="1">
    <location>
        <begin position="116"/>
        <end position="135"/>
    </location>
</feature>
<feature type="transmembrane region" description="Helical" evidence="1">
    <location>
        <begin position="76"/>
        <end position="96"/>
    </location>
</feature>
<protein>
    <submittedName>
        <fullName evidence="3">Acyltransferase family protein</fullName>
    </submittedName>
</protein>
<feature type="transmembrane region" description="Helical" evidence="1">
    <location>
        <begin position="240"/>
        <end position="258"/>
    </location>
</feature>
<dbReference type="InterPro" id="IPR002656">
    <property type="entry name" value="Acyl_transf_3_dom"/>
</dbReference>
<name>A0ABY5I3S2_9FIRM</name>
<accession>A0ABY5I3S2</accession>
<keyword evidence="1" id="KW-0472">Membrane</keyword>
<dbReference type="RefSeq" id="WP_290139038.1">
    <property type="nucleotide sequence ID" value="NZ_CP101620.1"/>
</dbReference>
<feature type="transmembrane region" description="Helical" evidence="1">
    <location>
        <begin position="270"/>
        <end position="289"/>
    </location>
</feature>
<proteinExistence type="predicted"/>
<keyword evidence="3" id="KW-0808">Transferase</keyword>
<feature type="domain" description="Acyltransferase 3" evidence="2">
    <location>
        <begin position="8"/>
        <end position="320"/>
    </location>
</feature>
<reference evidence="3" key="1">
    <citation type="submission" date="2022-07" db="EMBL/GenBank/DDBJ databases">
        <title>Faecal culturing of patients with breast cancer.</title>
        <authorList>
            <person name="Teng N.M.Y."/>
            <person name="Kiu R."/>
            <person name="Evans R."/>
            <person name="Baker D.J."/>
            <person name="Zenner C."/>
            <person name="Robinson S.D."/>
            <person name="Hall L.J."/>
        </authorList>
    </citation>
    <scope>NUCLEOTIDE SEQUENCE</scope>
    <source>
        <strain evidence="3">LH1062</strain>
    </source>
</reference>
<gene>
    <name evidence="3" type="ORF">NMU03_13420</name>
</gene>
<feature type="transmembrane region" description="Helical" evidence="1">
    <location>
        <begin position="183"/>
        <end position="201"/>
    </location>
</feature>
<keyword evidence="3" id="KW-0012">Acyltransferase</keyword>
<dbReference type="Proteomes" id="UP001060112">
    <property type="component" value="Chromosome"/>
</dbReference>
<organism evidence="3 4">
    <name type="scientific">Allocoprobacillus halotolerans</name>
    <dbReference type="NCBI Taxonomy" id="2944914"/>
    <lineage>
        <taxon>Bacteria</taxon>
        <taxon>Bacillati</taxon>
        <taxon>Bacillota</taxon>
        <taxon>Erysipelotrichia</taxon>
        <taxon>Erysipelotrichales</taxon>
        <taxon>Erysipelotrichaceae</taxon>
        <taxon>Allocoprobacillus</taxon>
    </lineage>
</organism>
<keyword evidence="1" id="KW-1133">Transmembrane helix</keyword>
<dbReference type="Pfam" id="PF01757">
    <property type="entry name" value="Acyl_transf_3"/>
    <property type="match status" value="1"/>
</dbReference>
<evidence type="ECO:0000256" key="1">
    <source>
        <dbReference type="SAM" id="Phobius"/>
    </source>
</evidence>